<dbReference type="InterPro" id="IPR023395">
    <property type="entry name" value="MCP_dom_sf"/>
</dbReference>
<evidence type="ECO:0000313" key="6">
    <source>
        <dbReference type="Proteomes" id="UP000222542"/>
    </source>
</evidence>
<evidence type="ECO:0000256" key="2">
    <source>
        <dbReference type="ARBA" id="ARBA00022692"/>
    </source>
</evidence>
<organism evidence="5 6">
    <name type="scientific">Capsicum annuum</name>
    <name type="common">Capsicum pepper</name>
    <dbReference type="NCBI Taxonomy" id="4072"/>
    <lineage>
        <taxon>Eukaryota</taxon>
        <taxon>Viridiplantae</taxon>
        <taxon>Streptophyta</taxon>
        <taxon>Embryophyta</taxon>
        <taxon>Tracheophyta</taxon>
        <taxon>Spermatophyta</taxon>
        <taxon>Magnoliopsida</taxon>
        <taxon>eudicotyledons</taxon>
        <taxon>Gunneridae</taxon>
        <taxon>Pentapetalae</taxon>
        <taxon>asterids</taxon>
        <taxon>lamiids</taxon>
        <taxon>Solanales</taxon>
        <taxon>Solanaceae</taxon>
        <taxon>Solanoideae</taxon>
        <taxon>Capsiceae</taxon>
        <taxon>Capsicum</taxon>
    </lineage>
</organism>
<dbReference type="Gramene" id="PHT71119">
    <property type="protein sequence ID" value="PHT71119"/>
    <property type="gene ID" value="T459_26223"/>
</dbReference>
<dbReference type="STRING" id="4072.A0A2G2YMX6"/>
<dbReference type="SUPFAM" id="SSF103506">
    <property type="entry name" value="Mitochondrial carrier"/>
    <property type="match status" value="1"/>
</dbReference>
<dbReference type="Gene3D" id="1.50.40.10">
    <property type="entry name" value="Mitochondrial carrier domain"/>
    <property type="match status" value="1"/>
</dbReference>
<name>A0A2G2YMX6_CAPAN</name>
<evidence type="ECO:0000256" key="3">
    <source>
        <dbReference type="ARBA" id="ARBA00022737"/>
    </source>
</evidence>
<dbReference type="Proteomes" id="UP000222542">
    <property type="component" value="Unassembled WGS sequence"/>
</dbReference>
<reference evidence="5 6" key="2">
    <citation type="journal article" date="2017" name="Genome Biol.">
        <title>New reference genome sequences of hot pepper reveal the massive evolution of plant disease-resistance genes by retroduplication.</title>
        <authorList>
            <person name="Kim S."/>
            <person name="Park J."/>
            <person name="Yeom S.I."/>
            <person name="Kim Y.M."/>
            <person name="Seo E."/>
            <person name="Kim K.T."/>
            <person name="Kim M.S."/>
            <person name="Lee J.M."/>
            <person name="Cheong K."/>
            <person name="Shin H.S."/>
            <person name="Kim S.B."/>
            <person name="Han K."/>
            <person name="Lee J."/>
            <person name="Park M."/>
            <person name="Lee H.A."/>
            <person name="Lee H.Y."/>
            <person name="Lee Y."/>
            <person name="Oh S."/>
            <person name="Lee J.H."/>
            <person name="Choi E."/>
            <person name="Choi E."/>
            <person name="Lee S.E."/>
            <person name="Jeon J."/>
            <person name="Kim H."/>
            <person name="Choi G."/>
            <person name="Song H."/>
            <person name="Lee J."/>
            <person name="Lee S.C."/>
            <person name="Kwon J.K."/>
            <person name="Lee H.Y."/>
            <person name="Koo N."/>
            <person name="Hong Y."/>
            <person name="Kim R.W."/>
            <person name="Kang W.H."/>
            <person name="Huh J.H."/>
            <person name="Kang B.C."/>
            <person name="Yang T.J."/>
            <person name="Lee Y.H."/>
            <person name="Bennetzen J.L."/>
            <person name="Choi D."/>
        </authorList>
    </citation>
    <scope>NUCLEOTIDE SEQUENCE [LARGE SCALE GENOMIC DNA]</scope>
    <source>
        <strain evidence="6">cv. CM334</strain>
    </source>
</reference>
<evidence type="ECO:0000256" key="1">
    <source>
        <dbReference type="ARBA" id="ARBA00004141"/>
    </source>
</evidence>
<proteinExistence type="predicted"/>
<comment type="subcellular location">
    <subcellularLocation>
        <location evidence="1">Membrane</location>
        <topology evidence="1">Multi-pass membrane protein</topology>
    </subcellularLocation>
</comment>
<dbReference type="PANTHER" id="PTHR24089">
    <property type="entry name" value="SOLUTE CARRIER FAMILY 25"/>
    <property type="match status" value="1"/>
</dbReference>
<protein>
    <submittedName>
        <fullName evidence="5">Uncharacterized protein</fullName>
    </submittedName>
</protein>
<sequence length="101" mass="11576">MGLSLSKNGAIFFYFIHMRPRWRIFTARVSTGSTVREIWKDGGVLRFFRGNGLNVMKVAPECAIKFYSCEMLKNIIASIKGEEQGELELLDVLWLGAWMVQ</sequence>
<keyword evidence="3" id="KW-0677">Repeat</keyword>
<dbReference type="Pfam" id="PF00153">
    <property type="entry name" value="Mito_carr"/>
    <property type="match status" value="1"/>
</dbReference>
<dbReference type="InterPro" id="IPR018108">
    <property type="entry name" value="MCP_transmembrane"/>
</dbReference>
<evidence type="ECO:0000313" key="5">
    <source>
        <dbReference type="EMBL" id="PHT71119.1"/>
    </source>
</evidence>
<gene>
    <name evidence="5" type="ORF">T459_26223</name>
</gene>
<comment type="caution">
    <text evidence="5">The sequence shown here is derived from an EMBL/GenBank/DDBJ whole genome shotgun (WGS) entry which is preliminary data.</text>
</comment>
<accession>A0A2G2YMX6</accession>
<dbReference type="EMBL" id="AYRZ02000010">
    <property type="protein sequence ID" value="PHT71119.1"/>
    <property type="molecule type" value="Genomic_DNA"/>
</dbReference>
<evidence type="ECO:0000256" key="4">
    <source>
        <dbReference type="ARBA" id="ARBA00023136"/>
    </source>
</evidence>
<dbReference type="GO" id="GO:0016020">
    <property type="term" value="C:membrane"/>
    <property type="evidence" value="ECO:0007669"/>
    <property type="project" value="UniProtKB-SubCell"/>
</dbReference>
<keyword evidence="2" id="KW-0812">Transmembrane</keyword>
<reference evidence="5 6" key="1">
    <citation type="journal article" date="2014" name="Nat. Genet.">
        <title>Genome sequence of the hot pepper provides insights into the evolution of pungency in Capsicum species.</title>
        <authorList>
            <person name="Kim S."/>
            <person name="Park M."/>
            <person name="Yeom S.I."/>
            <person name="Kim Y.M."/>
            <person name="Lee J.M."/>
            <person name="Lee H.A."/>
            <person name="Seo E."/>
            <person name="Choi J."/>
            <person name="Cheong K."/>
            <person name="Kim K.T."/>
            <person name="Jung K."/>
            <person name="Lee G.W."/>
            <person name="Oh S.K."/>
            <person name="Bae C."/>
            <person name="Kim S.B."/>
            <person name="Lee H.Y."/>
            <person name="Kim S.Y."/>
            <person name="Kim M.S."/>
            <person name="Kang B.C."/>
            <person name="Jo Y.D."/>
            <person name="Yang H.B."/>
            <person name="Jeong H.J."/>
            <person name="Kang W.H."/>
            <person name="Kwon J.K."/>
            <person name="Shin C."/>
            <person name="Lim J.Y."/>
            <person name="Park J.H."/>
            <person name="Huh J.H."/>
            <person name="Kim J.S."/>
            <person name="Kim B.D."/>
            <person name="Cohen O."/>
            <person name="Paran I."/>
            <person name="Suh M.C."/>
            <person name="Lee S.B."/>
            <person name="Kim Y.K."/>
            <person name="Shin Y."/>
            <person name="Noh S.J."/>
            <person name="Park J."/>
            <person name="Seo Y.S."/>
            <person name="Kwon S.Y."/>
            <person name="Kim H.A."/>
            <person name="Park J.M."/>
            <person name="Kim H.J."/>
            <person name="Choi S.B."/>
            <person name="Bosland P.W."/>
            <person name="Reeves G."/>
            <person name="Jo S.H."/>
            <person name="Lee B.W."/>
            <person name="Cho H.T."/>
            <person name="Choi H.S."/>
            <person name="Lee M.S."/>
            <person name="Yu Y."/>
            <person name="Do Choi Y."/>
            <person name="Park B.S."/>
            <person name="van Deynze A."/>
            <person name="Ashrafi H."/>
            <person name="Hill T."/>
            <person name="Kim W.T."/>
            <person name="Pai H.S."/>
            <person name="Ahn H.K."/>
            <person name="Yeam I."/>
            <person name="Giovannoni J.J."/>
            <person name="Rose J.K."/>
            <person name="Sorensen I."/>
            <person name="Lee S.J."/>
            <person name="Kim R.W."/>
            <person name="Choi I.Y."/>
            <person name="Choi B.S."/>
            <person name="Lim J.S."/>
            <person name="Lee Y.H."/>
            <person name="Choi D."/>
        </authorList>
    </citation>
    <scope>NUCLEOTIDE SEQUENCE [LARGE SCALE GENOMIC DNA]</scope>
    <source>
        <strain evidence="6">cv. CM334</strain>
    </source>
</reference>
<keyword evidence="6" id="KW-1185">Reference proteome</keyword>
<dbReference type="AlphaFoldDB" id="A0A2G2YMX6"/>
<keyword evidence="4" id="KW-0472">Membrane</keyword>